<organism evidence="3 4">
    <name type="scientific">Cylicostephanus goldi</name>
    <name type="common">Nematode worm</name>
    <dbReference type="NCBI Taxonomy" id="71465"/>
    <lineage>
        <taxon>Eukaryota</taxon>
        <taxon>Metazoa</taxon>
        <taxon>Ecdysozoa</taxon>
        <taxon>Nematoda</taxon>
        <taxon>Chromadorea</taxon>
        <taxon>Rhabditida</taxon>
        <taxon>Rhabditina</taxon>
        <taxon>Rhabditomorpha</taxon>
        <taxon>Strongyloidea</taxon>
        <taxon>Strongylidae</taxon>
        <taxon>Cylicostephanus</taxon>
    </lineage>
</organism>
<dbReference type="PANTHER" id="PTHR10492:SF57">
    <property type="entry name" value="ATP-DEPENDENT DNA HELICASE"/>
    <property type="match status" value="1"/>
</dbReference>
<dbReference type="InterPro" id="IPR027417">
    <property type="entry name" value="P-loop_NTPase"/>
</dbReference>
<dbReference type="GO" id="GO:0043139">
    <property type="term" value="F:5'-3' DNA helicase activity"/>
    <property type="evidence" value="ECO:0007669"/>
    <property type="project" value="UniProtKB-EC"/>
</dbReference>
<evidence type="ECO:0000313" key="4">
    <source>
        <dbReference type="Proteomes" id="UP000271889"/>
    </source>
</evidence>
<keyword evidence="1" id="KW-0067">ATP-binding</keyword>
<comment type="catalytic activity">
    <reaction evidence="1">
        <text>ATP + H2O = ADP + phosphate + H(+)</text>
        <dbReference type="Rhea" id="RHEA:13065"/>
        <dbReference type="ChEBI" id="CHEBI:15377"/>
        <dbReference type="ChEBI" id="CHEBI:15378"/>
        <dbReference type="ChEBI" id="CHEBI:30616"/>
        <dbReference type="ChEBI" id="CHEBI:43474"/>
        <dbReference type="ChEBI" id="CHEBI:456216"/>
        <dbReference type="EC" id="5.6.2.3"/>
    </reaction>
</comment>
<evidence type="ECO:0000256" key="1">
    <source>
        <dbReference type="RuleBase" id="RU363044"/>
    </source>
</evidence>
<keyword evidence="4" id="KW-1185">Reference proteome</keyword>
<comment type="cofactor">
    <cofactor evidence="1">
        <name>Mg(2+)</name>
        <dbReference type="ChEBI" id="CHEBI:18420"/>
    </cofactor>
</comment>
<dbReference type="OrthoDB" id="5865161at2759"/>
<dbReference type="GO" id="GO:0000723">
    <property type="term" value="P:telomere maintenance"/>
    <property type="evidence" value="ECO:0007669"/>
    <property type="project" value="InterPro"/>
</dbReference>
<comment type="similarity">
    <text evidence="1">Belongs to the helicase family.</text>
</comment>
<feature type="non-terminal residue" evidence="3">
    <location>
        <position position="499"/>
    </location>
</feature>
<evidence type="ECO:0000259" key="2">
    <source>
        <dbReference type="Pfam" id="PF05970"/>
    </source>
</evidence>
<keyword evidence="1" id="KW-0378">Hydrolase</keyword>
<dbReference type="GO" id="GO:0006310">
    <property type="term" value="P:DNA recombination"/>
    <property type="evidence" value="ECO:0007669"/>
    <property type="project" value="UniProtKB-KW"/>
</dbReference>
<dbReference type="GO" id="GO:0016887">
    <property type="term" value="F:ATP hydrolysis activity"/>
    <property type="evidence" value="ECO:0007669"/>
    <property type="project" value="RHEA"/>
</dbReference>
<dbReference type="AlphaFoldDB" id="A0A3P6Q8Q9"/>
<dbReference type="EMBL" id="UYRV01000563">
    <property type="protein sequence ID" value="VDK44909.1"/>
    <property type="molecule type" value="Genomic_DNA"/>
</dbReference>
<name>A0A3P6Q8Q9_CYLGO</name>
<gene>
    <name evidence="3" type="ORF">CGOC_LOCUS416</name>
</gene>
<dbReference type="Gene3D" id="3.40.50.300">
    <property type="entry name" value="P-loop containing nucleotide triphosphate hydrolases"/>
    <property type="match status" value="1"/>
</dbReference>
<dbReference type="GO" id="GO:0006281">
    <property type="term" value="P:DNA repair"/>
    <property type="evidence" value="ECO:0007669"/>
    <property type="project" value="UniProtKB-KW"/>
</dbReference>
<dbReference type="PANTHER" id="PTHR10492">
    <property type="match status" value="1"/>
</dbReference>
<proteinExistence type="inferred from homology"/>
<keyword evidence="1" id="KW-0233">DNA recombination</keyword>
<keyword evidence="1" id="KW-0347">Helicase</keyword>
<dbReference type="SUPFAM" id="SSF52540">
    <property type="entry name" value="P-loop containing nucleoside triphosphate hydrolases"/>
    <property type="match status" value="1"/>
</dbReference>
<dbReference type="Pfam" id="PF05970">
    <property type="entry name" value="PIF1"/>
    <property type="match status" value="1"/>
</dbReference>
<accession>A0A3P6Q8Q9</accession>
<feature type="domain" description="DNA helicase Pif1-like DEAD-box helicase" evidence="2">
    <location>
        <begin position="219"/>
        <end position="431"/>
    </location>
</feature>
<keyword evidence="1" id="KW-0227">DNA damage</keyword>
<dbReference type="EC" id="5.6.2.3" evidence="1"/>
<dbReference type="InterPro" id="IPR010285">
    <property type="entry name" value="DNA_helicase_pif1-like_DEAD"/>
</dbReference>
<evidence type="ECO:0000313" key="3">
    <source>
        <dbReference type="EMBL" id="VDK44909.1"/>
    </source>
</evidence>
<dbReference type="Proteomes" id="UP000271889">
    <property type="component" value="Unassembled WGS sequence"/>
</dbReference>
<sequence length="499" mass="56155">MPRSKLLAYFDLVKTCPRAKNLTWIEVAEQFHFNGSAYELFKNNGRRIARIYSVSPKFSELYALRKLLFYTRGASSFEDIRTVRGVLYETFMEAAAAAGYVETEKEWEDCLDSACETDMPTDIRRLYAQILLYCHPTNPVYLWEKYKQAMRPRSITETDDQLDMRSIDHIDSILTRNGMSLEDCGLKVIRDNLINALGNEISLERETFEYDTPVRNFVLTRAQQKIVDTIFAASLTPKTNGNKLFYIDGKAGCGKTYTLNALIDRLEKAGKKVLATASTGIAATLLKDGRTAHSLFRLPLKSLNSLSVANVDASSPIGQTLNAVDVIVWDEISMQSRFVLECVERLLRDVASPLASSSLFAGVTLVLGGDWCQFLPVLQGATRQETVDITFKRSELWKYFKTFTLDENMRLGLDDREHADWLLSVGLGKNFSDEDNIVIPPSFCMATEADIIEWVYSADILKDPSTLAKVALLTVRNCDAEELNSKVLERLPGACVDII</sequence>
<keyword evidence="1" id="KW-0547">Nucleotide-binding</keyword>
<dbReference type="GO" id="GO:0005524">
    <property type="term" value="F:ATP binding"/>
    <property type="evidence" value="ECO:0007669"/>
    <property type="project" value="UniProtKB-KW"/>
</dbReference>
<reference evidence="3 4" key="1">
    <citation type="submission" date="2018-11" db="EMBL/GenBank/DDBJ databases">
        <authorList>
            <consortium name="Pathogen Informatics"/>
        </authorList>
    </citation>
    <scope>NUCLEOTIDE SEQUENCE [LARGE SCALE GENOMIC DNA]</scope>
</reference>
<keyword evidence="1" id="KW-0234">DNA repair</keyword>
<protein>
    <recommendedName>
        <fullName evidence="1">ATP-dependent DNA helicase</fullName>
        <ecNumber evidence="1">5.6.2.3</ecNumber>
    </recommendedName>
</protein>